<dbReference type="PROSITE" id="PS51464">
    <property type="entry name" value="SIS"/>
    <property type="match status" value="1"/>
</dbReference>
<dbReference type="Proteomes" id="UP000198948">
    <property type="component" value="Unassembled WGS sequence"/>
</dbReference>
<dbReference type="InterPro" id="IPR047640">
    <property type="entry name" value="RpiR-like"/>
</dbReference>
<dbReference type="PANTHER" id="PTHR30514">
    <property type="entry name" value="GLUCOKINASE"/>
    <property type="match status" value="1"/>
</dbReference>
<protein>
    <submittedName>
        <fullName evidence="6">DNA-binding transcriptional regulator, MurR/RpiR family, contains HTH and SIS domains</fullName>
    </submittedName>
</protein>
<evidence type="ECO:0000256" key="2">
    <source>
        <dbReference type="ARBA" id="ARBA00023125"/>
    </source>
</evidence>
<accession>A0A1H9T130</accession>
<dbReference type="AlphaFoldDB" id="A0A1H9T130"/>
<dbReference type="SUPFAM" id="SSF53697">
    <property type="entry name" value="SIS domain"/>
    <property type="match status" value="1"/>
</dbReference>
<dbReference type="InterPro" id="IPR035472">
    <property type="entry name" value="RpiR-like_SIS"/>
</dbReference>
<dbReference type="SUPFAM" id="SSF46689">
    <property type="entry name" value="Homeodomain-like"/>
    <property type="match status" value="1"/>
</dbReference>
<evidence type="ECO:0000313" key="7">
    <source>
        <dbReference type="Proteomes" id="UP000198948"/>
    </source>
</evidence>
<evidence type="ECO:0000259" key="5">
    <source>
        <dbReference type="PROSITE" id="PS51464"/>
    </source>
</evidence>
<keyword evidence="2 6" id="KW-0238">DNA-binding</keyword>
<evidence type="ECO:0000259" key="4">
    <source>
        <dbReference type="PROSITE" id="PS51071"/>
    </source>
</evidence>
<reference evidence="6 7" key="1">
    <citation type="submission" date="2016-10" db="EMBL/GenBank/DDBJ databases">
        <authorList>
            <person name="de Groot N.N."/>
        </authorList>
    </citation>
    <scope>NUCLEOTIDE SEQUENCE [LARGE SCALE GENOMIC DNA]</scope>
    <source>
        <strain evidence="6 7">DSM 13760</strain>
    </source>
</reference>
<dbReference type="OrthoDB" id="1648815at2"/>
<organism evidence="6 7">
    <name type="scientific">Isobaculum melis</name>
    <dbReference type="NCBI Taxonomy" id="142588"/>
    <lineage>
        <taxon>Bacteria</taxon>
        <taxon>Bacillati</taxon>
        <taxon>Bacillota</taxon>
        <taxon>Bacilli</taxon>
        <taxon>Lactobacillales</taxon>
        <taxon>Carnobacteriaceae</taxon>
        <taxon>Isobaculum</taxon>
    </lineage>
</organism>
<dbReference type="GO" id="GO:0097367">
    <property type="term" value="F:carbohydrate derivative binding"/>
    <property type="evidence" value="ECO:0007669"/>
    <property type="project" value="InterPro"/>
</dbReference>
<keyword evidence="1" id="KW-0805">Transcription regulation</keyword>
<dbReference type="PROSITE" id="PS51071">
    <property type="entry name" value="HTH_RPIR"/>
    <property type="match status" value="1"/>
</dbReference>
<keyword evidence="7" id="KW-1185">Reference proteome</keyword>
<dbReference type="Pfam" id="PF01380">
    <property type="entry name" value="SIS"/>
    <property type="match status" value="1"/>
</dbReference>
<feature type="domain" description="HTH rpiR-type" evidence="4">
    <location>
        <begin position="4"/>
        <end position="80"/>
    </location>
</feature>
<evidence type="ECO:0000256" key="3">
    <source>
        <dbReference type="ARBA" id="ARBA00023163"/>
    </source>
</evidence>
<dbReference type="STRING" id="142588.SAMN04488559_11055"/>
<dbReference type="Gene3D" id="1.10.10.10">
    <property type="entry name" value="Winged helix-like DNA-binding domain superfamily/Winged helix DNA-binding domain"/>
    <property type="match status" value="1"/>
</dbReference>
<dbReference type="InterPro" id="IPR000281">
    <property type="entry name" value="HTH_RpiR"/>
</dbReference>
<keyword evidence="3" id="KW-0804">Transcription</keyword>
<gene>
    <name evidence="6" type="ORF">SAMN04488559_11055</name>
</gene>
<dbReference type="InterPro" id="IPR009057">
    <property type="entry name" value="Homeodomain-like_sf"/>
</dbReference>
<sequence length="276" mass="30759">MNELNFANRLTQEQKHLSKTESTLGDYIVAHMEQISQLTIQQLAANAKVSNATVTRFCKKLNYASFAELKSYLSRETKKDEHKEEGVVEVVGTFYDTMVASSKMLIDATQLAALIAAIKAANKITLCGIGSSGLTANEFKYQLMRMGLTVDCVTDPHMMLMGAKLLGPDDLLICLSNSGETQALIKACHIAKENQVNICTLTNFKDSTLTKIADICIYTSSVKSMHDGRFINTQLTMFFVLDCIFYELLGDPVMYDKRSKTLQLILNEESQLKNNH</sequence>
<dbReference type="RefSeq" id="WP_092652428.1">
    <property type="nucleotide sequence ID" value="NZ_FOHA01000010.1"/>
</dbReference>
<evidence type="ECO:0000313" key="6">
    <source>
        <dbReference type="EMBL" id="SER90972.1"/>
    </source>
</evidence>
<name>A0A1H9T130_9LACT</name>
<dbReference type="Pfam" id="PF01418">
    <property type="entry name" value="HTH_6"/>
    <property type="match status" value="1"/>
</dbReference>
<dbReference type="InterPro" id="IPR046348">
    <property type="entry name" value="SIS_dom_sf"/>
</dbReference>
<dbReference type="InterPro" id="IPR001347">
    <property type="entry name" value="SIS_dom"/>
</dbReference>
<dbReference type="PANTHER" id="PTHR30514:SF21">
    <property type="entry name" value="RPIR-FAMILY TRANSCRIPTIONAL REGULATOR"/>
    <property type="match status" value="1"/>
</dbReference>
<feature type="domain" description="SIS" evidence="5">
    <location>
        <begin position="114"/>
        <end position="251"/>
    </location>
</feature>
<dbReference type="Gene3D" id="3.40.50.10490">
    <property type="entry name" value="Glucose-6-phosphate isomerase like protein, domain 1"/>
    <property type="match status" value="1"/>
</dbReference>
<dbReference type="CDD" id="cd05013">
    <property type="entry name" value="SIS_RpiR"/>
    <property type="match status" value="1"/>
</dbReference>
<dbReference type="GO" id="GO:0003677">
    <property type="term" value="F:DNA binding"/>
    <property type="evidence" value="ECO:0007669"/>
    <property type="project" value="UniProtKB-KW"/>
</dbReference>
<dbReference type="InterPro" id="IPR036388">
    <property type="entry name" value="WH-like_DNA-bd_sf"/>
</dbReference>
<dbReference type="GO" id="GO:0003700">
    <property type="term" value="F:DNA-binding transcription factor activity"/>
    <property type="evidence" value="ECO:0007669"/>
    <property type="project" value="InterPro"/>
</dbReference>
<dbReference type="EMBL" id="FOHA01000010">
    <property type="protein sequence ID" value="SER90972.1"/>
    <property type="molecule type" value="Genomic_DNA"/>
</dbReference>
<dbReference type="GO" id="GO:1901135">
    <property type="term" value="P:carbohydrate derivative metabolic process"/>
    <property type="evidence" value="ECO:0007669"/>
    <property type="project" value="InterPro"/>
</dbReference>
<proteinExistence type="predicted"/>
<evidence type="ECO:0000256" key="1">
    <source>
        <dbReference type="ARBA" id="ARBA00023015"/>
    </source>
</evidence>